<dbReference type="Gene3D" id="3.90.70.10">
    <property type="entry name" value="Cysteine proteinases"/>
    <property type="match status" value="1"/>
</dbReference>
<name>A0A3P6SH80_CYLGO</name>
<evidence type="ECO:0000313" key="3">
    <source>
        <dbReference type="EMBL" id="VDK53461.1"/>
    </source>
</evidence>
<evidence type="ECO:0000313" key="4">
    <source>
        <dbReference type="Proteomes" id="UP000271889"/>
    </source>
</evidence>
<dbReference type="Pfam" id="PF08246">
    <property type="entry name" value="Inhibitor_I29"/>
    <property type="match status" value="1"/>
</dbReference>
<gene>
    <name evidence="3" type="ORF">CGOC_LOCUS2688</name>
</gene>
<dbReference type="AlphaFoldDB" id="A0A3P6SH80"/>
<feature type="domain" description="Cathepsin propeptide inhibitor" evidence="2">
    <location>
        <begin position="73"/>
        <end position="132"/>
    </location>
</feature>
<evidence type="ECO:0000259" key="2">
    <source>
        <dbReference type="SMART" id="SM00848"/>
    </source>
</evidence>
<keyword evidence="4" id="KW-1185">Reference proteome</keyword>
<dbReference type="GO" id="GO:0006508">
    <property type="term" value="P:proteolysis"/>
    <property type="evidence" value="ECO:0007669"/>
    <property type="project" value="InterPro"/>
</dbReference>
<dbReference type="OrthoDB" id="498368at2759"/>
<dbReference type="InterPro" id="IPR013201">
    <property type="entry name" value="Prot_inhib_I29"/>
</dbReference>
<dbReference type="InterPro" id="IPR038765">
    <property type="entry name" value="Papain-like_cys_pep_sf"/>
</dbReference>
<evidence type="ECO:0000256" key="1">
    <source>
        <dbReference type="ARBA" id="ARBA00008455"/>
    </source>
</evidence>
<dbReference type="InterPro" id="IPR013128">
    <property type="entry name" value="Peptidase_C1A"/>
</dbReference>
<reference evidence="3 4" key="1">
    <citation type="submission" date="2018-11" db="EMBL/GenBank/DDBJ databases">
        <authorList>
            <consortium name="Pathogen Informatics"/>
        </authorList>
    </citation>
    <scope>NUCLEOTIDE SEQUENCE [LARGE SCALE GENOMIC DNA]</scope>
</reference>
<dbReference type="Proteomes" id="UP000271889">
    <property type="component" value="Unassembled WGS sequence"/>
</dbReference>
<dbReference type="Pfam" id="PF00112">
    <property type="entry name" value="Peptidase_C1"/>
    <property type="match status" value="1"/>
</dbReference>
<dbReference type="InterPro" id="IPR000668">
    <property type="entry name" value="Peptidase_C1A_C"/>
</dbReference>
<dbReference type="SUPFAM" id="SSF54001">
    <property type="entry name" value="Cysteine proteinases"/>
    <property type="match status" value="1"/>
</dbReference>
<organism evidence="3 4">
    <name type="scientific">Cylicostephanus goldi</name>
    <name type="common">Nematode worm</name>
    <dbReference type="NCBI Taxonomy" id="71465"/>
    <lineage>
        <taxon>Eukaryota</taxon>
        <taxon>Metazoa</taxon>
        <taxon>Ecdysozoa</taxon>
        <taxon>Nematoda</taxon>
        <taxon>Chromadorea</taxon>
        <taxon>Rhabditida</taxon>
        <taxon>Rhabditina</taxon>
        <taxon>Rhabditomorpha</taxon>
        <taxon>Strongyloidea</taxon>
        <taxon>Strongylidae</taxon>
        <taxon>Cylicostephanus</taxon>
    </lineage>
</organism>
<comment type="similarity">
    <text evidence="1">Belongs to the peptidase C1 family.</text>
</comment>
<dbReference type="PANTHER" id="PTHR12411">
    <property type="entry name" value="CYSTEINE PROTEASE FAMILY C1-RELATED"/>
    <property type="match status" value="1"/>
</dbReference>
<sequence length="255" mass="28286">MSLRQVHLARLGNPFLFLKKSMNFALNLALLFARNAQFKAPLSTNAPVSTTPSPTTLKPEELLKEILDHDAEFRELTSGYDLGKDPEDAIERYHLLQTSREKVNEHNALYENGQSSYKMGVNKFSVMKPDELAPLALSLPPPTSLADSTPLMRRKRQTDNNTVDYRQYMQPVANQLDCGGCWAFAIAAALEGFFALKNYDIPTLSVQQLLDCDRATSSEFGVSNLGCSGGYFQVAAEYLKIKGLTSDTAYPFSGE</sequence>
<protein>
    <recommendedName>
        <fullName evidence="2">Cathepsin propeptide inhibitor domain-containing protein</fullName>
    </recommendedName>
</protein>
<dbReference type="EMBL" id="UYRV01006218">
    <property type="protein sequence ID" value="VDK53461.1"/>
    <property type="molecule type" value="Genomic_DNA"/>
</dbReference>
<accession>A0A3P6SH80</accession>
<feature type="non-terminal residue" evidence="3">
    <location>
        <position position="255"/>
    </location>
</feature>
<dbReference type="GO" id="GO:0008234">
    <property type="term" value="F:cysteine-type peptidase activity"/>
    <property type="evidence" value="ECO:0007669"/>
    <property type="project" value="InterPro"/>
</dbReference>
<dbReference type="SMART" id="SM00848">
    <property type="entry name" value="Inhibitor_I29"/>
    <property type="match status" value="1"/>
</dbReference>
<proteinExistence type="inferred from homology"/>